<comment type="caution">
    <text evidence="2">Lacks conserved residue(s) required for the propagation of feature annotation.</text>
</comment>
<feature type="binding site" evidence="2">
    <location>
        <position position="268"/>
    </location>
    <ligand>
        <name>substrate</name>
    </ligand>
</feature>
<evidence type="ECO:0000256" key="3">
    <source>
        <dbReference type="SAM" id="MobiDB-lite"/>
    </source>
</evidence>
<feature type="active site" evidence="2">
    <location>
        <position position="364"/>
    </location>
</feature>
<evidence type="ECO:0000313" key="5">
    <source>
        <dbReference type="EMBL" id="GAA2023894.1"/>
    </source>
</evidence>
<dbReference type="InterPro" id="IPR000073">
    <property type="entry name" value="AB_hydrolase_1"/>
</dbReference>
<dbReference type="EC" id="2.3.1.31" evidence="2"/>
<dbReference type="NCBIfam" id="NF001209">
    <property type="entry name" value="PRK00175.1"/>
    <property type="match status" value="1"/>
</dbReference>
<organism evidence="5 6">
    <name type="scientific">Terrabacter terrae</name>
    <dbReference type="NCBI Taxonomy" id="318434"/>
    <lineage>
        <taxon>Bacteria</taxon>
        <taxon>Bacillati</taxon>
        <taxon>Actinomycetota</taxon>
        <taxon>Actinomycetes</taxon>
        <taxon>Micrococcales</taxon>
        <taxon>Intrasporangiaceae</taxon>
        <taxon>Terrabacter</taxon>
    </lineage>
</organism>
<keyword evidence="6" id="KW-1185">Reference proteome</keyword>
<dbReference type="InterPro" id="IPR008220">
    <property type="entry name" value="HAT_MetX-like"/>
</dbReference>
<dbReference type="NCBIfam" id="TIGR01392">
    <property type="entry name" value="homoserO_Ac_trn"/>
    <property type="match status" value="1"/>
</dbReference>
<feature type="domain" description="AB hydrolase-1" evidence="4">
    <location>
        <begin position="94"/>
        <end position="397"/>
    </location>
</feature>
<evidence type="ECO:0000313" key="6">
    <source>
        <dbReference type="Proteomes" id="UP001501285"/>
    </source>
</evidence>
<dbReference type="PANTHER" id="PTHR32268">
    <property type="entry name" value="HOMOSERINE O-ACETYLTRANSFERASE"/>
    <property type="match status" value="1"/>
</dbReference>
<gene>
    <name evidence="2" type="primary">metXA</name>
    <name evidence="5" type="ORF">GCM10009740_11580</name>
</gene>
<dbReference type="Pfam" id="PF00561">
    <property type="entry name" value="Abhydrolase_1"/>
    <property type="match status" value="1"/>
</dbReference>
<comment type="similarity">
    <text evidence="2">Belongs to the AB hydrolase superfamily. MetX family.</text>
</comment>
<keyword evidence="2" id="KW-0028">Amino-acid biosynthesis</keyword>
<evidence type="ECO:0000259" key="4">
    <source>
        <dbReference type="Pfam" id="PF00561"/>
    </source>
</evidence>
<evidence type="ECO:0000256" key="1">
    <source>
        <dbReference type="ARBA" id="ARBA00022679"/>
    </source>
</evidence>
<dbReference type="HAMAP" id="MF_00296">
    <property type="entry name" value="MetX_acyltransf"/>
    <property type="match status" value="1"/>
</dbReference>
<comment type="subunit">
    <text evidence="2">Homodimer.</text>
</comment>
<dbReference type="RefSeq" id="WP_343988941.1">
    <property type="nucleotide sequence ID" value="NZ_BAAANB010000003.1"/>
</dbReference>
<dbReference type="Gene3D" id="3.40.50.1820">
    <property type="entry name" value="alpha/beta hydrolase"/>
    <property type="match status" value="1"/>
</dbReference>
<name>A0ABN2TWN5_9MICO</name>
<keyword evidence="2" id="KW-0486">Methionine biosynthesis</keyword>
<dbReference type="Proteomes" id="UP001501285">
    <property type="component" value="Unassembled WGS sequence"/>
</dbReference>
<comment type="caution">
    <text evidence="5">The sequence shown here is derived from an EMBL/GenBank/DDBJ whole genome shotgun (WGS) entry which is preliminary data.</text>
</comment>
<dbReference type="SUPFAM" id="SSF53474">
    <property type="entry name" value="alpha/beta-Hydrolases"/>
    <property type="match status" value="1"/>
</dbReference>
<reference evidence="5 6" key="1">
    <citation type="journal article" date="2019" name="Int. J. Syst. Evol. Microbiol.">
        <title>The Global Catalogue of Microorganisms (GCM) 10K type strain sequencing project: providing services to taxonomists for standard genome sequencing and annotation.</title>
        <authorList>
            <consortium name="The Broad Institute Genomics Platform"/>
            <consortium name="The Broad Institute Genome Sequencing Center for Infectious Disease"/>
            <person name="Wu L."/>
            <person name="Ma J."/>
        </authorList>
    </citation>
    <scope>NUCLEOTIDE SEQUENCE [LARGE SCALE GENOMIC DNA]</scope>
    <source>
        <strain evidence="5 6">JCM 14283</strain>
    </source>
</reference>
<accession>A0ABN2TWN5</accession>
<feature type="binding site" evidence="2">
    <location>
        <position position="394"/>
    </location>
    <ligand>
        <name>substrate</name>
    </ligand>
</feature>
<dbReference type="InterPro" id="IPR029058">
    <property type="entry name" value="AB_hydrolase_fold"/>
</dbReference>
<feature type="region of interest" description="Disordered" evidence="3">
    <location>
        <begin position="1"/>
        <end position="47"/>
    </location>
</feature>
<keyword evidence="2" id="KW-0012">Acyltransferase</keyword>
<comment type="pathway">
    <text evidence="2">Amino-acid biosynthesis; L-methionine biosynthesis via de novo pathway; O-acetyl-L-homoserine from L-homoserine: step 1/1.</text>
</comment>
<comment type="function">
    <text evidence="2">Transfers an acetyl group from acetyl-CoA to L-homoserine, forming acetyl-L-homoserine.</text>
</comment>
<protein>
    <recommendedName>
        <fullName evidence="2">Homoserine O-acetyltransferase</fullName>
        <shortName evidence="2">HAT</shortName>
        <ecNumber evidence="2">2.3.1.31</ecNumber>
    </recommendedName>
    <alternativeName>
        <fullName evidence="2">Homoserine transacetylase</fullName>
        <shortName evidence="2">HTA</shortName>
    </alternativeName>
</protein>
<keyword evidence="2" id="KW-0963">Cytoplasm</keyword>
<sequence>MTVTHRTQSTRRSVRPAPHGGTKLLGETSRPSRSAEPGHRVTSRPDAVWADGDPLGCRQFADVGDLELERGGVLPGVRIAYETWGRLNEARDNVILVEHALTGDSHVVGEAGPGHASPGWWNSLIGSGCPVDPEQWFVVASNVLGGCQGSTGPSSPGPDGRPWGSRFPYLTVRDQVAAERLLLDRLGIDRVAAVVGGSMGGMRALEWAVTHPDSVDRCIVLASTAYATADQIAWCQSQLLAIRSDPHFAGGDYYGSGDRPDTGLGLARRIAHITYRTEAELGRRFGREAQLGEDPLRAGDRGRFAVESYLDHHAGKLARRFDANSYVVLTEAMNSHDVGRDRGGLRTALSRVTADCTVVSVDTDRLYPPRLSDELHEALPASKREHIVSDFGHDGFLIEEDQVGRIVREALGRPRH</sequence>
<comment type="catalytic activity">
    <reaction evidence="2">
        <text>L-homoserine + acetyl-CoA = O-acetyl-L-homoserine + CoA</text>
        <dbReference type="Rhea" id="RHEA:13701"/>
        <dbReference type="ChEBI" id="CHEBI:57287"/>
        <dbReference type="ChEBI" id="CHEBI:57288"/>
        <dbReference type="ChEBI" id="CHEBI:57476"/>
        <dbReference type="ChEBI" id="CHEBI:57716"/>
        <dbReference type="EC" id="2.3.1.31"/>
    </reaction>
</comment>
<keyword evidence="1 2" id="KW-0808">Transferase</keyword>
<evidence type="ECO:0000256" key="2">
    <source>
        <dbReference type="HAMAP-Rule" id="MF_00296"/>
    </source>
</evidence>
<dbReference type="PIRSF" id="PIRSF000443">
    <property type="entry name" value="Homoser_Ac_trans"/>
    <property type="match status" value="1"/>
</dbReference>
<dbReference type="EMBL" id="BAAANB010000003">
    <property type="protein sequence ID" value="GAA2023894.1"/>
    <property type="molecule type" value="Genomic_DNA"/>
</dbReference>
<dbReference type="PANTHER" id="PTHR32268:SF11">
    <property type="entry name" value="HOMOSERINE O-ACETYLTRANSFERASE"/>
    <property type="match status" value="1"/>
</dbReference>
<feature type="active site" description="Nucleophile" evidence="2">
    <location>
        <position position="198"/>
    </location>
</feature>
<feature type="active site" evidence="2">
    <location>
        <position position="393"/>
    </location>
</feature>
<comment type="subcellular location">
    <subcellularLocation>
        <location evidence="2">Cytoplasm</location>
    </subcellularLocation>
</comment>
<proteinExistence type="inferred from homology"/>